<proteinExistence type="predicted"/>
<evidence type="ECO:0000256" key="5">
    <source>
        <dbReference type="ARBA" id="ARBA00023242"/>
    </source>
</evidence>
<dbReference type="Proteomes" id="UP000326396">
    <property type="component" value="Linkage Group LG3"/>
</dbReference>
<dbReference type="GO" id="GO:0003677">
    <property type="term" value="F:DNA binding"/>
    <property type="evidence" value="ECO:0007669"/>
    <property type="project" value="UniProtKB-KW"/>
</dbReference>
<keyword evidence="4" id="KW-0804">Transcription</keyword>
<evidence type="ECO:0000256" key="4">
    <source>
        <dbReference type="ARBA" id="ARBA00023163"/>
    </source>
</evidence>
<protein>
    <recommendedName>
        <fullName evidence="6">TF-B3 domain-containing protein</fullName>
    </recommendedName>
</protein>
<keyword evidence="2" id="KW-0805">Transcription regulation</keyword>
<feature type="domain" description="TF-B3" evidence="6">
    <location>
        <begin position="188"/>
        <end position="279"/>
    </location>
</feature>
<dbReference type="Pfam" id="PF02362">
    <property type="entry name" value="B3"/>
    <property type="match status" value="1"/>
</dbReference>
<gene>
    <name evidence="7" type="ORF">E3N88_26401</name>
</gene>
<dbReference type="AlphaFoldDB" id="A0A5N6N8H4"/>
<dbReference type="PANTHER" id="PTHR31674:SF25">
    <property type="entry name" value="B3 DOMAIN-CONTAINING TRANSCRIPTION FACTOR VRN1-LIKE"/>
    <property type="match status" value="1"/>
</dbReference>
<dbReference type="SMART" id="SM01019">
    <property type="entry name" value="B3"/>
    <property type="match status" value="2"/>
</dbReference>
<evidence type="ECO:0000313" key="7">
    <source>
        <dbReference type="EMBL" id="KAD4386232.1"/>
    </source>
</evidence>
<keyword evidence="8" id="KW-1185">Reference proteome</keyword>
<evidence type="ECO:0000313" key="8">
    <source>
        <dbReference type="Proteomes" id="UP000326396"/>
    </source>
</evidence>
<dbReference type="InterPro" id="IPR039218">
    <property type="entry name" value="REM_fam"/>
</dbReference>
<reference evidence="7 8" key="1">
    <citation type="submission" date="2019-05" db="EMBL/GenBank/DDBJ databases">
        <title>Mikania micrantha, genome provides insights into the molecular mechanism of rapid growth.</title>
        <authorList>
            <person name="Liu B."/>
        </authorList>
    </citation>
    <scope>NUCLEOTIDE SEQUENCE [LARGE SCALE GENOMIC DNA]</scope>
    <source>
        <strain evidence="7">NLD-2019</strain>
        <tissue evidence="7">Leaf</tissue>
    </source>
</reference>
<evidence type="ECO:0000256" key="2">
    <source>
        <dbReference type="ARBA" id="ARBA00023015"/>
    </source>
</evidence>
<evidence type="ECO:0000259" key="6">
    <source>
        <dbReference type="SMART" id="SM01019"/>
    </source>
</evidence>
<accession>A0A5N6N8H4</accession>
<dbReference type="SUPFAM" id="SSF101936">
    <property type="entry name" value="DNA-binding pseudobarrel domain"/>
    <property type="match status" value="2"/>
</dbReference>
<dbReference type="GO" id="GO:0005634">
    <property type="term" value="C:nucleus"/>
    <property type="evidence" value="ECO:0007669"/>
    <property type="project" value="UniProtKB-SubCell"/>
</dbReference>
<dbReference type="PANTHER" id="PTHR31674">
    <property type="entry name" value="B3 DOMAIN-CONTAINING PROTEIN REM-LIKE 3-RELATED"/>
    <property type="match status" value="1"/>
</dbReference>
<feature type="domain" description="TF-B3" evidence="6">
    <location>
        <begin position="45"/>
        <end position="137"/>
    </location>
</feature>
<dbReference type="EMBL" id="SZYD01000013">
    <property type="protein sequence ID" value="KAD4386232.1"/>
    <property type="molecule type" value="Genomic_DNA"/>
</dbReference>
<organism evidence="7 8">
    <name type="scientific">Mikania micrantha</name>
    <name type="common">bitter vine</name>
    <dbReference type="NCBI Taxonomy" id="192012"/>
    <lineage>
        <taxon>Eukaryota</taxon>
        <taxon>Viridiplantae</taxon>
        <taxon>Streptophyta</taxon>
        <taxon>Embryophyta</taxon>
        <taxon>Tracheophyta</taxon>
        <taxon>Spermatophyta</taxon>
        <taxon>Magnoliopsida</taxon>
        <taxon>eudicotyledons</taxon>
        <taxon>Gunneridae</taxon>
        <taxon>Pentapetalae</taxon>
        <taxon>asterids</taxon>
        <taxon>campanulids</taxon>
        <taxon>Asterales</taxon>
        <taxon>Asteraceae</taxon>
        <taxon>Asteroideae</taxon>
        <taxon>Heliantheae alliance</taxon>
        <taxon>Eupatorieae</taxon>
        <taxon>Mikania</taxon>
    </lineage>
</organism>
<dbReference type="InterPro" id="IPR015300">
    <property type="entry name" value="DNA-bd_pseudobarrel_sf"/>
</dbReference>
<sequence length="281" mass="32319">MNASPNLHSSESLISNFDPSSAVDNIFLNPLTTVLATFESMDPGFFKVVRYPSSTHMTIPIKWVENHCHSEEPPVSVLLKSYDGSLWKVKVVKINNVYSLESGLKSLIKHMGAKKFDILVFIPLDKNIWSITLFPYAESQRKLEHVFYNIMLDTEHESCHLNPMFDKEPLKVDFDDKNAEADEVHKIFTKTATSRFRLPIHVARMAGLDQNHEMRFVDLTGQETTVSVRYEKSGNYKRYIIGAAFWKDFMKKKNTISFGDNCTFDYNILDHTLSIVRVDKV</sequence>
<evidence type="ECO:0000256" key="3">
    <source>
        <dbReference type="ARBA" id="ARBA00023125"/>
    </source>
</evidence>
<evidence type="ECO:0000256" key="1">
    <source>
        <dbReference type="ARBA" id="ARBA00004123"/>
    </source>
</evidence>
<comment type="caution">
    <text evidence="7">The sequence shown here is derived from an EMBL/GenBank/DDBJ whole genome shotgun (WGS) entry which is preliminary data.</text>
</comment>
<dbReference type="Gene3D" id="2.40.330.10">
    <property type="entry name" value="DNA-binding pseudobarrel domain"/>
    <property type="match status" value="2"/>
</dbReference>
<keyword evidence="5" id="KW-0539">Nucleus</keyword>
<keyword evidence="3" id="KW-0238">DNA-binding</keyword>
<dbReference type="InterPro" id="IPR003340">
    <property type="entry name" value="B3_DNA-bd"/>
</dbReference>
<name>A0A5N6N8H4_9ASTR</name>
<comment type="subcellular location">
    <subcellularLocation>
        <location evidence="1">Nucleus</location>
    </subcellularLocation>
</comment>